<name>A0A072UCE9_MEDTR</name>
<organism evidence="1 4">
    <name type="scientific">Medicago truncatula</name>
    <name type="common">Barrel medic</name>
    <name type="synonym">Medicago tribuloides</name>
    <dbReference type="NCBI Taxonomy" id="3880"/>
    <lineage>
        <taxon>Eukaryota</taxon>
        <taxon>Viridiplantae</taxon>
        <taxon>Streptophyta</taxon>
        <taxon>Embryophyta</taxon>
        <taxon>Tracheophyta</taxon>
        <taxon>Spermatophyta</taxon>
        <taxon>Magnoliopsida</taxon>
        <taxon>eudicotyledons</taxon>
        <taxon>Gunneridae</taxon>
        <taxon>Pentapetalae</taxon>
        <taxon>rosids</taxon>
        <taxon>fabids</taxon>
        <taxon>Fabales</taxon>
        <taxon>Fabaceae</taxon>
        <taxon>Papilionoideae</taxon>
        <taxon>50 kb inversion clade</taxon>
        <taxon>NPAAA clade</taxon>
        <taxon>Hologalegina</taxon>
        <taxon>IRL clade</taxon>
        <taxon>Trifolieae</taxon>
        <taxon>Medicago</taxon>
    </lineage>
</organism>
<dbReference type="EMBL" id="PSQE01000006">
    <property type="protein sequence ID" value="RHN52905.1"/>
    <property type="molecule type" value="Genomic_DNA"/>
</dbReference>
<dbReference type="EMBL" id="CM001222">
    <property type="protein sequence ID" value="KEH27131.1"/>
    <property type="molecule type" value="Genomic_DNA"/>
</dbReference>
<dbReference type="AlphaFoldDB" id="A0A072UCE9"/>
<reference evidence="3" key="3">
    <citation type="submission" date="2015-04" db="UniProtKB">
        <authorList>
            <consortium name="EnsemblPlants"/>
        </authorList>
    </citation>
    <scope>IDENTIFICATION</scope>
    <source>
        <strain evidence="3">cv. Jemalong A17</strain>
    </source>
</reference>
<sequence length="171" mass="19589">MAEVTVSNCNEELLNLQAHRKLLDAANQQNPNPKEQLQGKKKHLLEELKSALLKNPNFLGFGIPKIEIIDETILLDSFPVNRKQSNRRASKKIHKNTLPLTVTEELVAAENSDESERGKKKKYSREVMEATRFVNVPEQCKFWNRIYAALQSSFADDYDTLVVSNNLSRQH</sequence>
<reference evidence="1 4" key="2">
    <citation type="journal article" date="2014" name="BMC Genomics">
        <title>An improved genome release (version Mt4.0) for the model legume Medicago truncatula.</title>
        <authorList>
            <person name="Tang H."/>
            <person name="Krishnakumar V."/>
            <person name="Bidwell S."/>
            <person name="Rosen B."/>
            <person name="Chan A."/>
            <person name="Zhou S."/>
            <person name="Gentzbittel L."/>
            <person name="Childs K.L."/>
            <person name="Yandell M."/>
            <person name="Gundlach H."/>
            <person name="Mayer K.F."/>
            <person name="Schwartz D.C."/>
            <person name="Town C.D."/>
        </authorList>
    </citation>
    <scope>GENOME REANNOTATION</scope>
    <source>
        <strain evidence="1">A17</strain>
        <strain evidence="3 4">cv. Jemalong A17</strain>
    </source>
</reference>
<evidence type="ECO:0000313" key="1">
    <source>
        <dbReference type="EMBL" id="KEH27131.1"/>
    </source>
</evidence>
<gene>
    <name evidence="1" type="ordered locus">MTR_6g086905</name>
    <name evidence="2" type="ORF">MtrunA17_Chr6g0485641</name>
</gene>
<accession>A0A072UCE9</accession>
<protein>
    <submittedName>
        <fullName evidence="1">Spliceosome-like protein, putative</fullName>
    </submittedName>
</protein>
<dbReference type="Gramene" id="rna37641">
    <property type="protein sequence ID" value="RHN52905.1"/>
    <property type="gene ID" value="gene37641"/>
</dbReference>
<reference evidence="2" key="4">
    <citation type="journal article" date="2018" name="Nat. Plants">
        <title>Whole-genome landscape of Medicago truncatula symbiotic genes.</title>
        <authorList>
            <person name="Pecrix Y."/>
            <person name="Gamas P."/>
            <person name="Carrere S."/>
        </authorList>
    </citation>
    <scope>NUCLEOTIDE SEQUENCE</scope>
    <source>
        <tissue evidence="2">Leaves</tissue>
    </source>
</reference>
<evidence type="ECO:0000313" key="4">
    <source>
        <dbReference type="Proteomes" id="UP000002051"/>
    </source>
</evidence>
<proteinExistence type="predicted"/>
<dbReference type="EnsemblPlants" id="KEH27131">
    <property type="protein sequence ID" value="KEH27131"/>
    <property type="gene ID" value="MTR_6g086905"/>
</dbReference>
<keyword evidence="4" id="KW-1185">Reference proteome</keyword>
<dbReference type="Proteomes" id="UP000002051">
    <property type="component" value="Chromosome 6"/>
</dbReference>
<dbReference type="HOGENOM" id="CLU_1565221_0_0_1"/>
<evidence type="ECO:0000313" key="3">
    <source>
        <dbReference type="EnsemblPlants" id="KEH27131"/>
    </source>
</evidence>
<dbReference type="Proteomes" id="UP000265566">
    <property type="component" value="Chromosome 6"/>
</dbReference>
<evidence type="ECO:0000313" key="2">
    <source>
        <dbReference type="EMBL" id="RHN52905.1"/>
    </source>
</evidence>
<reference evidence="1 4" key="1">
    <citation type="journal article" date="2011" name="Nature">
        <title>The Medicago genome provides insight into the evolution of rhizobial symbioses.</title>
        <authorList>
            <person name="Young N.D."/>
            <person name="Debelle F."/>
            <person name="Oldroyd G.E."/>
            <person name="Geurts R."/>
            <person name="Cannon S.B."/>
            <person name="Udvardi M.K."/>
            <person name="Benedito V.A."/>
            <person name="Mayer K.F."/>
            <person name="Gouzy J."/>
            <person name="Schoof H."/>
            <person name="Van de Peer Y."/>
            <person name="Proost S."/>
            <person name="Cook D.R."/>
            <person name="Meyers B.C."/>
            <person name="Spannagl M."/>
            <person name="Cheung F."/>
            <person name="De Mita S."/>
            <person name="Krishnakumar V."/>
            <person name="Gundlach H."/>
            <person name="Zhou S."/>
            <person name="Mudge J."/>
            <person name="Bharti A.K."/>
            <person name="Murray J.D."/>
            <person name="Naoumkina M.A."/>
            <person name="Rosen B."/>
            <person name="Silverstein K.A."/>
            <person name="Tang H."/>
            <person name="Rombauts S."/>
            <person name="Zhao P.X."/>
            <person name="Zhou P."/>
            <person name="Barbe V."/>
            <person name="Bardou P."/>
            <person name="Bechner M."/>
            <person name="Bellec A."/>
            <person name="Berger A."/>
            <person name="Berges H."/>
            <person name="Bidwell S."/>
            <person name="Bisseling T."/>
            <person name="Choisne N."/>
            <person name="Couloux A."/>
            <person name="Denny R."/>
            <person name="Deshpande S."/>
            <person name="Dai X."/>
            <person name="Doyle J.J."/>
            <person name="Dudez A.M."/>
            <person name="Farmer A.D."/>
            <person name="Fouteau S."/>
            <person name="Franken C."/>
            <person name="Gibelin C."/>
            <person name="Gish J."/>
            <person name="Goldstein S."/>
            <person name="Gonzalez A.J."/>
            <person name="Green P.J."/>
            <person name="Hallab A."/>
            <person name="Hartog M."/>
            <person name="Hua A."/>
            <person name="Humphray S.J."/>
            <person name="Jeong D.H."/>
            <person name="Jing Y."/>
            <person name="Jocker A."/>
            <person name="Kenton S.M."/>
            <person name="Kim D.J."/>
            <person name="Klee K."/>
            <person name="Lai H."/>
            <person name="Lang C."/>
            <person name="Lin S."/>
            <person name="Macmil S.L."/>
            <person name="Magdelenat G."/>
            <person name="Matthews L."/>
            <person name="McCorrison J."/>
            <person name="Monaghan E.L."/>
            <person name="Mun J.H."/>
            <person name="Najar F.Z."/>
            <person name="Nicholson C."/>
            <person name="Noirot C."/>
            <person name="O'Bleness M."/>
            <person name="Paule C.R."/>
            <person name="Poulain J."/>
            <person name="Prion F."/>
            <person name="Qin B."/>
            <person name="Qu C."/>
            <person name="Retzel E.F."/>
            <person name="Riddle C."/>
            <person name="Sallet E."/>
            <person name="Samain S."/>
            <person name="Samson N."/>
            <person name="Sanders I."/>
            <person name="Saurat O."/>
            <person name="Scarpelli C."/>
            <person name="Schiex T."/>
            <person name="Segurens B."/>
            <person name="Severin A.J."/>
            <person name="Sherrier D.J."/>
            <person name="Shi R."/>
            <person name="Sims S."/>
            <person name="Singer S.R."/>
            <person name="Sinharoy S."/>
            <person name="Sterck L."/>
            <person name="Viollet A."/>
            <person name="Wang B.B."/>
            <person name="Wang K."/>
            <person name="Wang M."/>
            <person name="Wang X."/>
            <person name="Warfsmann J."/>
            <person name="Weissenbach J."/>
            <person name="White D.D."/>
            <person name="White J.D."/>
            <person name="Wiley G.B."/>
            <person name="Wincker P."/>
            <person name="Xing Y."/>
            <person name="Yang L."/>
            <person name="Yao Z."/>
            <person name="Ying F."/>
            <person name="Zhai J."/>
            <person name="Zhou L."/>
            <person name="Zuber A."/>
            <person name="Denarie J."/>
            <person name="Dixon R.A."/>
            <person name="May G.D."/>
            <person name="Schwartz D.C."/>
            <person name="Rogers J."/>
            <person name="Quetier F."/>
            <person name="Town C.D."/>
            <person name="Roe B.A."/>
        </authorList>
    </citation>
    <scope>NUCLEOTIDE SEQUENCE [LARGE SCALE GENOMIC DNA]</scope>
    <source>
        <strain evidence="1">A17</strain>
        <strain evidence="3 4">cv. Jemalong A17</strain>
    </source>
</reference>